<dbReference type="RefSeq" id="WP_390214594.1">
    <property type="nucleotide sequence ID" value="NZ_JBHLXJ010000034.1"/>
</dbReference>
<protein>
    <submittedName>
        <fullName evidence="1">Glyoxalase</fullName>
    </submittedName>
</protein>
<gene>
    <name evidence="1" type="ORF">ACFFJH_18785</name>
</gene>
<sequence length="118" mass="13271">MTLSINDLKAYVPAKDFETSKRFYLALGFNMSDGWDGTADFELSGYRFRLQNYYVKVWAENFMIVMGVDDVDAWHHKASQVAVSDGFSMVRVLPIESAGGSRVLHVIDPSGVLLIFVQ</sequence>
<dbReference type="SUPFAM" id="SSF54593">
    <property type="entry name" value="Glyoxalase/Bleomycin resistance protein/Dihydroxybiphenyl dioxygenase"/>
    <property type="match status" value="1"/>
</dbReference>
<evidence type="ECO:0000313" key="2">
    <source>
        <dbReference type="Proteomes" id="UP001589844"/>
    </source>
</evidence>
<dbReference type="EMBL" id="JBHLXJ010000034">
    <property type="protein sequence ID" value="MFC0351871.1"/>
    <property type="molecule type" value="Genomic_DNA"/>
</dbReference>
<evidence type="ECO:0000313" key="1">
    <source>
        <dbReference type="EMBL" id="MFC0351871.1"/>
    </source>
</evidence>
<name>A0ABV6IJ55_9BURK</name>
<proteinExistence type="predicted"/>
<dbReference type="Gene3D" id="3.10.180.10">
    <property type="entry name" value="2,3-Dihydroxybiphenyl 1,2-Dioxygenase, domain 1"/>
    <property type="match status" value="1"/>
</dbReference>
<keyword evidence="2" id="KW-1185">Reference proteome</keyword>
<dbReference type="Proteomes" id="UP001589844">
    <property type="component" value="Unassembled WGS sequence"/>
</dbReference>
<accession>A0ABV6IJ55</accession>
<comment type="caution">
    <text evidence="1">The sequence shown here is derived from an EMBL/GenBank/DDBJ whole genome shotgun (WGS) entry which is preliminary data.</text>
</comment>
<dbReference type="InterPro" id="IPR029068">
    <property type="entry name" value="Glyas_Bleomycin-R_OHBP_Dase"/>
</dbReference>
<organism evidence="1 2">
    <name type="scientific">Undibacterium danionis</name>
    <dbReference type="NCBI Taxonomy" id="1812100"/>
    <lineage>
        <taxon>Bacteria</taxon>
        <taxon>Pseudomonadati</taxon>
        <taxon>Pseudomonadota</taxon>
        <taxon>Betaproteobacteria</taxon>
        <taxon>Burkholderiales</taxon>
        <taxon>Oxalobacteraceae</taxon>
        <taxon>Undibacterium</taxon>
    </lineage>
</organism>
<reference evidence="1 2" key="1">
    <citation type="submission" date="2024-09" db="EMBL/GenBank/DDBJ databases">
        <authorList>
            <person name="Sun Q."/>
            <person name="Mori K."/>
        </authorList>
    </citation>
    <scope>NUCLEOTIDE SEQUENCE [LARGE SCALE GENOMIC DNA]</scope>
    <source>
        <strain evidence="1 2">CCM 8677</strain>
    </source>
</reference>